<gene>
    <name evidence="2" type="ORF">SMACR_08130</name>
</gene>
<evidence type="ECO:0000256" key="1">
    <source>
        <dbReference type="SAM" id="MobiDB-lite"/>
    </source>
</evidence>
<feature type="region of interest" description="Disordered" evidence="1">
    <location>
        <begin position="1"/>
        <end position="95"/>
    </location>
</feature>
<dbReference type="EMBL" id="NMPR01000192">
    <property type="protein sequence ID" value="KAA8628311.1"/>
    <property type="molecule type" value="Genomic_DNA"/>
</dbReference>
<accession>A0A8S8ZHU1</accession>
<feature type="compositionally biased region" description="Acidic residues" evidence="1">
    <location>
        <begin position="991"/>
        <end position="1001"/>
    </location>
</feature>
<feature type="region of interest" description="Disordered" evidence="1">
    <location>
        <begin position="699"/>
        <end position="733"/>
    </location>
</feature>
<protein>
    <submittedName>
        <fullName evidence="2">Uncharacterized protein</fullName>
    </submittedName>
</protein>
<feature type="region of interest" description="Disordered" evidence="1">
    <location>
        <begin position="1242"/>
        <end position="1290"/>
    </location>
</feature>
<proteinExistence type="predicted"/>
<organism evidence="2 3">
    <name type="scientific">Sordaria macrospora</name>
    <dbReference type="NCBI Taxonomy" id="5147"/>
    <lineage>
        <taxon>Eukaryota</taxon>
        <taxon>Fungi</taxon>
        <taxon>Dikarya</taxon>
        <taxon>Ascomycota</taxon>
        <taxon>Pezizomycotina</taxon>
        <taxon>Sordariomycetes</taxon>
        <taxon>Sordariomycetidae</taxon>
        <taxon>Sordariales</taxon>
        <taxon>Sordariaceae</taxon>
        <taxon>Sordaria</taxon>
    </lineage>
</organism>
<sequence length="1601" mass="170830">MAANYSALGQGVDDDIQDSLGYHDVAVDGSASKQVEHQQGPTSTLENTTSTNTPSVEVQQALSPAQSPRSPALSHSTATVSTATPGTMATTPSPSAFLSLADHTLAPLDDEKTVVPGDQDGNPGNHENQQLGLERDPPTRLLSPAGIVRRASSTSSIRSAGSSASNTPLTAGAQALLPPPGAPAIPALAELAARGATTVSYMVQSYEALRAARIAAGYDLVQVSSKASGGEGPSPSPSPSRSRSSSMVHQEDNTDTDNNNNNNNRGQEKSAAANKDQYDINYPSPDNERNQIRPVPQPTAAVTTGDYSFSPSTQDNNQHDDVSTPLNNFSLPPPPSAAATTATAIANTTVVRPTPESPKSPKTQRSRSSTVALQQTPPPRTSSTASIPLSHPTPDTSKRSRSGAYVGNIAALEATAERFSLTSSIEEAIRNEHDELKRSDSRRSAILQATRPKNKSPTSDAGSSPNRPRLSTSRTNSIRALNSAARLGGYSPGGYVMMPNHSLSGGARSGSKSGSIGELSPKSPPVEGASAQNSELIQAGNGEEFPFARHGPGKSSVREASKRLSLAQIAELDHPMTITQDAIDEADRAAATGAGLQDDDEAIAARAHQQIEPQYADEMDDVDLNGPSDPARQPMLDHGFFDQPTPRLQLHQPVDYLPYDAHRQYDGRPLTSESRNTFQQAHDAFGDFDGVHCDPDVDNFAGLPQPAEPAPQPRKRRETLQPRPKSYFDPSTGQEMLYYPAPVPAMLNLPPKLGKNTNAAGARNMRRSQVLSVMQQSSVYDGSRDNLPMMAGGAGDAPPQLPQIDGLPFAEGPAETGAFPAQQPEREIRRPQRLTETDRRKSRATMLNGLPPQLRASAFFDLPTATTTPHIELKDGSATATLDTILDASATAPVSAFTDHAFAGKLGPEVYGVERKRITKSVTADQLPMAPAKTRKKLVKKNSSSNLLDVKANKDSDEDEGWTSVGLDADDAGPSSRRPAATSGQHTPNPQEEEEEEELVDGEPVFNGPPTTLLAELQMRKQKNKMMMRPAASINPHGLHATLLELNAVAEVERKQRIQKRVNLAWEDPTQNSTPESEDEDVPLGMLYASKAVGAKDPHSTDIAILMSEVNRPLGLMERRELEENEPLSQRRNRLRGSESQPHMSLNQMQKRMSHMTLTPFGGPNALGNRSQSRLTLPLQRGSANGSGPVSVAGGLEAEGSDAEGEGETLAARKARLAAENPLPRTRPVSAGFSSELLSELGFDGNEENRPTSSSKDSKGKAPASDVPEEEETLGQRRKRLQAEREAREREMAAGALAGTIPQLAVPQNQLRDRRDSATLIPFDPNMNNSNSRLSNIIPFDPNAANHANNARLSRRLSLSDVLNSHPVDSALGNINPVEQERLRREAEGLRQQRAQEAKMAAIRAQMPQQLAQPAIGARTGGFMGGMYNGGGVGNRSNPALGQGLGIGFDPKANAIQPRGLLAQQQVMERPLAAARRASTMTVGAPQYGAGAGVSAQYGMGGGYIQPPQQYGAYGQPVMAPMQMQMPMAMGMPMGGAAASSYGAYGGVPMQFQTGHGQQMMGQMPMGQMMPLPRQMGMGMVQQPGPGGVDMVERWRQSVMP</sequence>
<evidence type="ECO:0000313" key="2">
    <source>
        <dbReference type="EMBL" id="KAA8628311.1"/>
    </source>
</evidence>
<feature type="compositionally biased region" description="Polar residues" evidence="1">
    <location>
        <begin position="1138"/>
        <end position="1148"/>
    </location>
</feature>
<dbReference type="Proteomes" id="UP000433876">
    <property type="component" value="Unassembled WGS sequence"/>
</dbReference>
<feature type="region of interest" description="Disordered" evidence="1">
    <location>
        <begin position="805"/>
        <end position="844"/>
    </location>
</feature>
<feature type="region of interest" description="Disordered" evidence="1">
    <location>
        <begin position="225"/>
        <end position="402"/>
    </location>
</feature>
<feature type="region of interest" description="Disordered" evidence="1">
    <location>
        <begin position="110"/>
        <end position="175"/>
    </location>
</feature>
<feature type="region of interest" description="Disordered" evidence="1">
    <location>
        <begin position="949"/>
        <end position="1010"/>
    </location>
</feature>
<feature type="compositionally biased region" description="Basic and acidic residues" evidence="1">
    <location>
        <begin position="432"/>
        <end position="443"/>
    </location>
</feature>
<reference evidence="2 3" key="1">
    <citation type="submission" date="2017-07" db="EMBL/GenBank/DDBJ databases">
        <title>Genome sequence of the Sordaria macrospora wild type strain R19027.</title>
        <authorList>
            <person name="Nowrousian M."/>
            <person name="Teichert I."/>
            <person name="Kueck U."/>
        </authorList>
    </citation>
    <scope>NUCLEOTIDE SEQUENCE [LARGE SCALE GENOMIC DNA]</scope>
    <source>
        <strain evidence="2 3">R19027</strain>
        <tissue evidence="2">Mycelium</tissue>
    </source>
</reference>
<feature type="region of interest" description="Disordered" evidence="1">
    <location>
        <begin position="1179"/>
        <end position="1209"/>
    </location>
</feature>
<feature type="region of interest" description="Disordered" evidence="1">
    <location>
        <begin position="1117"/>
        <end position="1148"/>
    </location>
</feature>
<feature type="compositionally biased region" description="Polar residues" evidence="1">
    <location>
        <begin position="455"/>
        <end position="476"/>
    </location>
</feature>
<evidence type="ECO:0000313" key="3">
    <source>
        <dbReference type="Proteomes" id="UP000433876"/>
    </source>
</evidence>
<feature type="region of interest" description="Disordered" evidence="1">
    <location>
        <begin position="501"/>
        <end position="532"/>
    </location>
</feature>
<feature type="region of interest" description="Disordered" evidence="1">
    <location>
        <begin position="432"/>
        <end position="476"/>
    </location>
</feature>
<feature type="compositionally biased region" description="Low complexity" evidence="1">
    <location>
        <begin position="149"/>
        <end position="175"/>
    </location>
</feature>
<feature type="compositionally biased region" description="Low complexity" evidence="1">
    <location>
        <begin position="502"/>
        <end position="517"/>
    </location>
</feature>
<feature type="compositionally biased region" description="Polar residues" evidence="1">
    <location>
        <begin position="300"/>
        <end position="316"/>
    </location>
</feature>
<feature type="compositionally biased region" description="Low complexity" evidence="1">
    <location>
        <begin position="337"/>
        <end position="349"/>
    </location>
</feature>
<feature type="compositionally biased region" description="Polar residues" evidence="1">
    <location>
        <begin position="360"/>
        <end position="387"/>
    </location>
</feature>
<dbReference type="OMA" id="PQYADEM"/>
<feature type="compositionally biased region" description="Polar residues" evidence="1">
    <location>
        <begin position="31"/>
        <end position="40"/>
    </location>
</feature>
<dbReference type="VEuPathDB" id="FungiDB:SMAC_08130"/>
<feature type="compositionally biased region" description="Low complexity" evidence="1">
    <location>
        <begin position="41"/>
        <end position="55"/>
    </location>
</feature>
<feature type="compositionally biased region" description="Basic and acidic residues" evidence="1">
    <location>
        <begin position="1281"/>
        <end position="1290"/>
    </location>
</feature>
<comment type="caution">
    <text evidence="2">The sequence shown here is derived from an EMBL/GenBank/DDBJ whole genome shotgun (WGS) entry which is preliminary data.</text>
</comment>
<feature type="compositionally biased region" description="Basic and acidic residues" evidence="1">
    <location>
        <begin position="824"/>
        <end position="839"/>
    </location>
</feature>
<name>A0A8S8ZHU1_SORMA</name>
<feature type="compositionally biased region" description="Polar residues" evidence="1">
    <location>
        <begin position="56"/>
        <end position="95"/>
    </location>
</feature>